<evidence type="ECO:0000313" key="2">
    <source>
        <dbReference type="EMBL" id="MBB3770980.1"/>
    </source>
</evidence>
<dbReference type="Pfam" id="PF22324">
    <property type="entry name" value="HTH_91"/>
    <property type="match status" value="1"/>
</dbReference>
<comment type="caution">
    <text evidence="2">The sequence shown here is derived from an EMBL/GenBank/DDBJ whole genome shotgun (WGS) entry which is preliminary data.</text>
</comment>
<name>A0A839Z849_9HYPH</name>
<protein>
    <recommendedName>
        <fullName evidence="1">Winged helix domain-containing protein</fullName>
    </recommendedName>
</protein>
<dbReference type="EMBL" id="JACICD010000002">
    <property type="protein sequence ID" value="MBB3770980.1"/>
    <property type="molecule type" value="Genomic_DNA"/>
</dbReference>
<dbReference type="Proteomes" id="UP000533469">
    <property type="component" value="Unassembled WGS sequence"/>
</dbReference>
<organism evidence="2 3">
    <name type="scientific">Ancylobacter tetraedralis</name>
    <dbReference type="NCBI Taxonomy" id="217068"/>
    <lineage>
        <taxon>Bacteria</taxon>
        <taxon>Pseudomonadati</taxon>
        <taxon>Pseudomonadota</taxon>
        <taxon>Alphaproteobacteria</taxon>
        <taxon>Hyphomicrobiales</taxon>
        <taxon>Xanthobacteraceae</taxon>
        <taxon>Ancylobacter</taxon>
    </lineage>
</organism>
<evidence type="ECO:0000259" key="1">
    <source>
        <dbReference type="Pfam" id="PF22324"/>
    </source>
</evidence>
<dbReference type="AlphaFoldDB" id="A0A839Z849"/>
<proteinExistence type="predicted"/>
<sequence>MRGAKALYVQARVGGEGGGERTFVGRMAWALVQLVQAGDRGITPITHPAPRTSHYILRLRQEGLAIETIEEPHSGAFSGHHARYVLRTAVTILAQGGVMAPPSAPLPAGAALPYVRGGAR</sequence>
<feature type="domain" description="Winged helix" evidence="1">
    <location>
        <begin position="21"/>
        <end position="95"/>
    </location>
</feature>
<gene>
    <name evidence="2" type="ORF">FHS55_001575</name>
</gene>
<dbReference type="InterPro" id="IPR054382">
    <property type="entry name" value="wHTH_alphaproteobact"/>
</dbReference>
<evidence type="ECO:0000313" key="3">
    <source>
        <dbReference type="Proteomes" id="UP000533469"/>
    </source>
</evidence>
<reference evidence="2 3" key="1">
    <citation type="submission" date="2020-08" db="EMBL/GenBank/DDBJ databases">
        <title>Genomic Encyclopedia of Type Strains, Phase IV (KMG-IV): sequencing the most valuable type-strain genomes for metagenomic binning, comparative biology and taxonomic classification.</title>
        <authorList>
            <person name="Goeker M."/>
        </authorList>
    </citation>
    <scope>NUCLEOTIDE SEQUENCE [LARGE SCALE GENOMIC DNA]</scope>
    <source>
        <strain evidence="2 3">DSM 5895</strain>
    </source>
</reference>
<accession>A0A839Z849</accession>
<dbReference type="RefSeq" id="WP_183189123.1">
    <property type="nucleotide sequence ID" value="NZ_JACICD010000002.1"/>
</dbReference>
<keyword evidence="3" id="KW-1185">Reference proteome</keyword>